<accession>A0A3N0Z630</accession>
<sequence>MVVLYGYEAGWKDGDETIGNAAERRIVLRRGCESSPLAAYVHGLIKVKDLQSTPGPQQPLTLSGITEHDLQRCRSPSSLSNSSKHFVDRSTITMHHYQNREAIVEFVTPMKCIVGFF</sequence>
<gene>
    <name evidence="1" type="ORF">DPX16_6998</name>
</gene>
<reference evidence="1 2" key="1">
    <citation type="submission" date="2018-10" db="EMBL/GenBank/DDBJ databases">
        <title>Genome assembly for a Yunnan-Guizhou Plateau 3E fish, Anabarilius grahami (Regan), and its evolutionary and genetic applications.</title>
        <authorList>
            <person name="Jiang W."/>
        </authorList>
    </citation>
    <scope>NUCLEOTIDE SEQUENCE [LARGE SCALE GENOMIC DNA]</scope>
    <source>
        <strain evidence="1">AG-KIZ</strain>
        <tissue evidence="1">Muscle</tissue>
    </source>
</reference>
<proteinExistence type="predicted"/>
<dbReference type="AlphaFoldDB" id="A0A3N0Z630"/>
<name>A0A3N0Z630_ANAGA</name>
<dbReference type="EMBL" id="RJVU01010503">
    <property type="protein sequence ID" value="ROL53398.1"/>
    <property type="molecule type" value="Genomic_DNA"/>
</dbReference>
<keyword evidence="2" id="KW-1185">Reference proteome</keyword>
<evidence type="ECO:0000313" key="1">
    <source>
        <dbReference type="EMBL" id="ROL53398.1"/>
    </source>
</evidence>
<evidence type="ECO:0000313" key="2">
    <source>
        <dbReference type="Proteomes" id="UP000281406"/>
    </source>
</evidence>
<protein>
    <submittedName>
        <fullName evidence="1">Uncharacterized protein</fullName>
    </submittedName>
</protein>
<organism evidence="1 2">
    <name type="scientific">Anabarilius grahami</name>
    <name type="common">Kanglang fish</name>
    <name type="synonym">Barilius grahami</name>
    <dbReference type="NCBI Taxonomy" id="495550"/>
    <lineage>
        <taxon>Eukaryota</taxon>
        <taxon>Metazoa</taxon>
        <taxon>Chordata</taxon>
        <taxon>Craniata</taxon>
        <taxon>Vertebrata</taxon>
        <taxon>Euteleostomi</taxon>
        <taxon>Actinopterygii</taxon>
        <taxon>Neopterygii</taxon>
        <taxon>Teleostei</taxon>
        <taxon>Ostariophysi</taxon>
        <taxon>Cypriniformes</taxon>
        <taxon>Xenocyprididae</taxon>
        <taxon>Xenocypridinae</taxon>
        <taxon>Xenocypridinae incertae sedis</taxon>
        <taxon>Anabarilius</taxon>
    </lineage>
</organism>
<dbReference type="Proteomes" id="UP000281406">
    <property type="component" value="Unassembled WGS sequence"/>
</dbReference>
<comment type="caution">
    <text evidence="1">The sequence shown here is derived from an EMBL/GenBank/DDBJ whole genome shotgun (WGS) entry which is preliminary data.</text>
</comment>